<gene>
    <name evidence="1" type="ORF">A3C94_03205</name>
</gene>
<evidence type="ECO:0008006" key="3">
    <source>
        <dbReference type="Google" id="ProtNLM"/>
    </source>
</evidence>
<dbReference type="Proteomes" id="UP000177232">
    <property type="component" value="Unassembled WGS sequence"/>
</dbReference>
<evidence type="ECO:0000313" key="1">
    <source>
        <dbReference type="EMBL" id="OGG64208.1"/>
    </source>
</evidence>
<name>A0A1F6DS45_9BACT</name>
<reference evidence="1 2" key="1">
    <citation type="journal article" date="2016" name="Nat. Commun.">
        <title>Thousands of microbial genomes shed light on interconnected biogeochemical processes in an aquifer system.</title>
        <authorList>
            <person name="Anantharaman K."/>
            <person name="Brown C.T."/>
            <person name="Hug L.A."/>
            <person name="Sharon I."/>
            <person name="Castelle C.J."/>
            <person name="Probst A.J."/>
            <person name="Thomas B.C."/>
            <person name="Singh A."/>
            <person name="Wilkins M.J."/>
            <person name="Karaoz U."/>
            <person name="Brodie E.L."/>
            <person name="Williams K.H."/>
            <person name="Hubbard S.S."/>
            <person name="Banfield J.F."/>
        </authorList>
    </citation>
    <scope>NUCLEOTIDE SEQUENCE [LARGE SCALE GENOMIC DNA]</scope>
</reference>
<protein>
    <recommendedName>
        <fullName evidence="3">Nucleoside 2-deoxyribosyltransferase</fullName>
    </recommendedName>
</protein>
<dbReference type="AlphaFoldDB" id="A0A1F6DS45"/>
<sequence>MKKIVIAGSASLQDRATHWEQFWKSRGYTVTASPREISRELYQEEYPAIHAGFYAALNDANIVFIMNEDKNGISGYIGAETFAELAYVVANRLLGKQQVRAILLKMPESRVQSYEEIKLWHQLGWVQLLDITKV</sequence>
<dbReference type="EMBL" id="MFLJ01000030">
    <property type="protein sequence ID" value="OGG64208.1"/>
    <property type="molecule type" value="Genomic_DNA"/>
</dbReference>
<accession>A0A1F6DS45</accession>
<proteinExistence type="predicted"/>
<evidence type="ECO:0000313" key="2">
    <source>
        <dbReference type="Proteomes" id="UP000177232"/>
    </source>
</evidence>
<dbReference type="STRING" id="1798496.A3C94_03205"/>
<organism evidence="1 2">
    <name type="scientific">Candidatus Kaiserbacteria bacterium RIFCSPHIGHO2_02_FULL_55_17</name>
    <dbReference type="NCBI Taxonomy" id="1798496"/>
    <lineage>
        <taxon>Bacteria</taxon>
        <taxon>Candidatus Kaiseribacteriota</taxon>
    </lineage>
</organism>
<comment type="caution">
    <text evidence="1">The sequence shown here is derived from an EMBL/GenBank/DDBJ whole genome shotgun (WGS) entry which is preliminary data.</text>
</comment>